<dbReference type="AlphaFoldDB" id="A0A8H9K5M8"/>
<proteinExistence type="inferred from homology"/>
<dbReference type="Pfam" id="PF05816">
    <property type="entry name" value="TelA"/>
    <property type="match status" value="1"/>
</dbReference>
<gene>
    <name evidence="2" type="ORF">I7730_01615</name>
</gene>
<dbReference type="PANTHER" id="PTHR38432">
    <property type="entry name" value="TELA-LIKE PROTEIN SAOUHSC_01408"/>
    <property type="match status" value="1"/>
</dbReference>
<protein>
    <recommendedName>
        <fullName evidence="3">Toxic anion resistance protein</fullName>
    </recommendedName>
</protein>
<evidence type="ECO:0000313" key="2">
    <source>
        <dbReference type="EMBL" id="HAS8538495.1"/>
    </source>
</evidence>
<comment type="caution">
    <text evidence="2">The sequence shown here is derived from an EMBL/GenBank/DDBJ whole genome shotgun (WGS) entry which is preliminary data.</text>
</comment>
<dbReference type="PANTHER" id="PTHR38432:SF1">
    <property type="entry name" value="TELA-LIKE PROTEIN SAOUHSC_01408"/>
    <property type="match status" value="1"/>
</dbReference>
<reference evidence="2" key="1">
    <citation type="journal article" date="2018" name="Genome Biol.">
        <title>SKESA: strategic k-mer extension for scrupulous assemblies.</title>
        <authorList>
            <person name="Souvorov A."/>
            <person name="Agarwala R."/>
            <person name="Lipman D.J."/>
        </authorList>
    </citation>
    <scope>NUCLEOTIDE SEQUENCE</scope>
    <source>
        <strain evidence="2">BCW_3452</strain>
    </source>
</reference>
<sequence length="375" mass="42542">MENQTQEVKAIVSPSIESMISNPPTFVKAHDGLLTDRIDTIRSGIDINNTGMIAQFAFDSQQNLSSFCDKILDETSKHDMAKEINMLGDVVMNIEGVDVKNLGKFEWLANIPVLGDRLAYTYDKFKLSFKDANARIDTIQVQLEASIIDMGVRISTLDSFYAEHKSLIKKLDEYIVAGEQALNDFLQNDFASAVQKAKETNDPLDIQAVHNLEGQIVRFHARLTNLDITRNKSIFSLPVSKTLQDNFLTLQADFNEIIHNVIPLWKTQFVTATNARKANELLKISTDIKDRTNKNEMDFADEMLSLQQTMNEQIGRGVLDPETLKAVSDKTCQMITDRRNHVKAVYDKQIETRNVIQESQTDLKRVLNESMMEFS</sequence>
<accession>A0A8H9K5M8</accession>
<dbReference type="InterPro" id="IPR008863">
    <property type="entry name" value="Toxic_anion-R_TelA"/>
</dbReference>
<evidence type="ECO:0008006" key="3">
    <source>
        <dbReference type="Google" id="ProtNLM"/>
    </source>
</evidence>
<comment type="similarity">
    <text evidence="1">Belongs to the TelA family.</text>
</comment>
<name>A0A8H9K5M8_VIBVL</name>
<dbReference type="Proteomes" id="UP000863257">
    <property type="component" value="Unassembled WGS sequence"/>
</dbReference>
<reference evidence="2" key="2">
    <citation type="submission" date="2019-01" db="EMBL/GenBank/DDBJ databases">
        <authorList>
            <consortium name="NCBI Pathogen Detection Project"/>
        </authorList>
    </citation>
    <scope>NUCLEOTIDE SEQUENCE</scope>
    <source>
        <strain evidence="2">BCW_3452</strain>
    </source>
</reference>
<organism evidence="2">
    <name type="scientific">Vibrio vulnificus</name>
    <dbReference type="NCBI Taxonomy" id="672"/>
    <lineage>
        <taxon>Bacteria</taxon>
        <taxon>Pseudomonadati</taxon>
        <taxon>Pseudomonadota</taxon>
        <taxon>Gammaproteobacteria</taxon>
        <taxon>Vibrionales</taxon>
        <taxon>Vibrionaceae</taxon>
        <taxon>Vibrio</taxon>
    </lineage>
</organism>
<dbReference type="EMBL" id="DACRBY010000001">
    <property type="protein sequence ID" value="HAS8538495.1"/>
    <property type="molecule type" value="Genomic_DNA"/>
</dbReference>
<evidence type="ECO:0000256" key="1">
    <source>
        <dbReference type="ARBA" id="ARBA00005541"/>
    </source>
</evidence>